<dbReference type="GO" id="GO:0009229">
    <property type="term" value="P:thiamine diphosphate biosynthetic process"/>
    <property type="evidence" value="ECO:0007669"/>
    <property type="project" value="UniProtKB-UniRule"/>
</dbReference>
<dbReference type="SUPFAM" id="SSF56042">
    <property type="entry name" value="PurM C-terminal domain-like"/>
    <property type="match status" value="1"/>
</dbReference>
<feature type="binding site" evidence="1">
    <location>
        <position position="105"/>
    </location>
    <ligand>
        <name>ATP</name>
        <dbReference type="ChEBI" id="CHEBI:30616"/>
    </ligand>
</feature>
<feature type="binding site" evidence="1">
    <location>
        <position position="149"/>
    </location>
    <ligand>
        <name>ATP</name>
        <dbReference type="ChEBI" id="CHEBI:30616"/>
    </ligand>
</feature>
<protein>
    <recommendedName>
        <fullName evidence="1">Thiamine-monophosphate kinase</fullName>
        <shortName evidence="1">TMP kinase</shortName>
        <shortName evidence="1">Thiamine-phosphate kinase</shortName>
        <ecNumber evidence="1">2.7.4.16</ecNumber>
    </recommendedName>
</protein>
<feature type="binding site" evidence="1">
    <location>
        <position position="53"/>
    </location>
    <ligand>
        <name>substrate</name>
    </ligand>
</feature>
<dbReference type="GO" id="GO:0009030">
    <property type="term" value="F:thiamine-phosphate kinase activity"/>
    <property type="evidence" value="ECO:0007669"/>
    <property type="project" value="UniProtKB-UniRule"/>
</dbReference>
<feature type="binding site" evidence="1">
    <location>
        <position position="29"/>
    </location>
    <ligand>
        <name>Mg(2+)</name>
        <dbReference type="ChEBI" id="CHEBI:18420"/>
        <label>3</label>
    </ligand>
</feature>
<feature type="domain" description="PurM-like N-terminal" evidence="2">
    <location>
        <begin position="27"/>
        <end position="141"/>
    </location>
</feature>
<dbReference type="HAMAP" id="MF_02128">
    <property type="entry name" value="TMP_kinase"/>
    <property type="match status" value="1"/>
</dbReference>
<feature type="binding site" evidence="1">
    <location>
        <position position="29"/>
    </location>
    <ligand>
        <name>Mg(2+)</name>
        <dbReference type="ChEBI" id="CHEBI:18420"/>
        <label>4</label>
    </ligand>
</feature>
<feature type="binding site" evidence="1">
    <location>
        <position position="220"/>
    </location>
    <ligand>
        <name>ATP</name>
        <dbReference type="ChEBI" id="CHEBI:30616"/>
    </ligand>
</feature>
<feature type="binding site" evidence="1">
    <location>
        <position position="327"/>
    </location>
    <ligand>
        <name>substrate</name>
    </ligand>
</feature>
<dbReference type="Pfam" id="PF02769">
    <property type="entry name" value="AIRS_C"/>
    <property type="match status" value="1"/>
</dbReference>
<dbReference type="OrthoDB" id="9802811at2"/>
<keyword evidence="1" id="KW-0479">Metal-binding</keyword>
<evidence type="ECO:0000313" key="4">
    <source>
        <dbReference type="EMBL" id="ANX10914.1"/>
    </source>
</evidence>
<feature type="binding site" evidence="1">
    <location>
        <position position="221"/>
    </location>
    <ligand>
        <name>Mg(2+)</name>
        <dbReference type="ChEBI" id="CHEBI:18420"/>
        <label>5</label>
    </ligand>
</feature>
<dbReference type="GO" id="GO:0005524">
    <property type="term" value="F:ATP binding"/>
    <property type="evidence" value="ECO:0007669"/>
    <property type="project" value="UniProtKB-UniRule"/>
</dbReference>
<dbReference type="InterPro" id="IPR006283">
    <property type="entry name" value="ThiL-like"/>
</dbReference>
<comment type="function">
    <text evidence="1">Catalyzes the ATP-dependent phosphorylation of thiamine-monophosphate (TMP) to form thiamine-pyrophosphate (TPP), the active form of vitamin B1.</text>
</comment>
<dbReference type="PANTHER" id="PTHR30270:SF0">
    <property type="entry name" value="THIAMINE-MONOPHOSPHATE KINASE"/>
    <property type="match status" value="1"/>
</dbReference>
<comment type="miscellaneous">
    <text evidence="1">Reaction mechanism of ThiL seems to utilize a direct, inline transfer of the gamma-phosphate of ATP to TMP rather than a phosphorylated enzyme intermediate.</text>
</comment>
<dbReference type="InterPro" id="IPR036676">
    <property type="entry name" value="PurM-like_C_sf"/>
</dbReference>
<comment type="pathway">
    <text evidence="1">Cofactor biosynthesis; thiamine diphosphate biosynthesis; thiamine diphosphate from thiamine phosphate: step 1/1.</text>
</comment>
<keyword evidence="1" id="KW-0808">Transferase</keyword>
<dbReference type="STRING" id="255247.ABE41_002665"/>
<evidence type="ECO:0000313" key="5">
    <source>
        <dbReference type="Proteomes" id="UP000077412"/>
    </source>
</evidence>
<dbReference type="InterPro" id="IPR010918">
    <property type="entry name" value="PurM-like_C_dom"/>
</dbReference>
<dbReference type="Gene3D" id="3.90.650.10">
    <property type="entry name" value="PurM-like C-terminal domain"/>
    <property type="match status" value="1"/>
</dbReference>
<sequence>MLHDEFEWIKSITPNSSFQKELVTGIGDDAALWSVNKEMDQVVCVDTMVEGVHFTKDTLSPYQVGYKALAVNLSDLGAMGAIPQFYLVSIAISKDWNEEELGEVYKGMAHLASKYKTDLIGGDTVSTKGPLVLTVTVIGKVEKGKRLLRKNAKPGDSVFLTGVTGESAAGLQLLLKNTRHHHFSSDEKQLISQHQMPSPHIEQGRILASSALRISLNDVSDGIASELNEIAEASQVTIHIDENKIPVSPLLARYPKNEQLNYQLFGGEDYVLTGTVAQDQFEQISILFQKHSLEIFEIGKVGEAGNAAVYLHRNENKSPERITKQGFNHFRER</sequence>
<dbReference type="PIRSF" id="PIRSF005303">
    <property type="entry name" value="Thiam_monoph_kin"/>
    <property type="match status" value="1"/>
</dbReference>
<keyword evidence="5" id="KW-1185">Reference proteome</keyword>
<dbReference type="EC" id="2.7.4.16" evidence="1"/>
<dbReference type="PANTHER" id="PTHR30270">
    <property type="entry name" value="THIAMINE-MONOPHOSPHATE KINASE"/>
    <property type="match status" value="1"/>
</dbReference>
<feature type="binding site" evidence="1">
    <location>
        <position position="75"/>
    </location>
    <ligand>
        <name>Mg(2+)</name>
        <dbReference type="ChEBI" id="CHEBI:18420"/>
        <label>4</label>
    </ligand>
</feature>
<dbReference type="SUPFAM" id="SSF55326">
    <property type="entry name" value="PurM N-terminal domain-like"/>
    <property type="match status" value="1"/>
</dbReference>
<feature type="binding site" evidence="1">
    <location>
        <position position="75"/>
    </location>
    <ligand>
        <name>Mg(2+)</name>
        <dbReference type="ChEBI" id="CHEBI:18420"/>
        <label>3</label>
    </ligand>
</feature>
<comment type="similarity">
    <text evidence="1">Belongs to the thiamine-monophosphate kinase family.</text>
</comment>
<accession>A0A1B1Z0L0</accession>
<keyword evidence="1" id="KW-0547">Nucleotide-binding</keyword>
<dbReference type="NCBIfam" id="TIGR01379">
    <property type="entry name" value="thiL"/>
    <property type="match status" value="1"/>
</dbReference>
<keyword evidence="1" id="KW-0460">Magnesium</keyword>
<feature type="binding site" evidence="1">
    <location>
        <position position="75"/>
    </location>
    <ligand>
        <name>Mg(2+)</name>
        <dbReference type="ChEBI" id="CHEBI:18420"/>
        <label>2</label>
    </ligand>
</feature>
<feature type="binding site" evidence="1">
    <location>
        <position position="46"/>
    </location>
    <ligand>
        <name>Mg(2+)</name>
        <dbReference type="ChEBI" id="CHEBI:18420"/>
        <label>2</label>
    </ligand>
</feature>
<name>A0A1B1Z0L0_9BACL</name>
<evidence type="ECO:0000256" key="1">
    <source>
        <dbReference type="HAMAP-Rule" id="MF_02128"/>
    </source>
</evidence>
<feature type="binding site" evidence="1">
    <location>
        <position position="268"/>
    </location>
    <ligand>
        <name>substrate</name>
    </ligand>
</feature>
<dbReference type="InterPro" id="IPR036921">
    <property type="entry name" value="PurM-like_N_sf"/>
</dbReference>
<feature type="binding site" evidence="1">
    <location>
        <position position="218"/>
    </location>
    <ligand>
        <name>Mg(2+)</name>
        <dbReference type="ChEBI" id="CHEBI:18420"/>
        <label>3</label>
    </ligand>
</feature>
<dbReference type="GO" id="GO:0000287">
    <property type="term" value="F:magnesium ion binding"/>
    <property type="evidence" value="ECO:0007669"/>
    <property type="project" value="UniProtKB-UniRule"/>
</dbReference>
<evidence type="ECO:0000259" key="2">
    <source>
        <dbReference type="Pfam" id="PF00586"/>
    </source>
</evidence>
<dbReference type="CDD" id="cd02194">
    <property type="entry name" value="ThiL"/>
    <property type="match status" value="1"/>
</dbReference>
<comment type="catalytic activity">
    <reaction evidence="1">
        <text>thiamine phosphate + ATP = thiamine diphosphate + ADP</text>
        <dbReference type="Rhea" id="RHEA:15913"/>
        <dbReference type="ChEBI" id="CHEBI:30616"/>
        <dbReference type="ChEBI" id="CHEBI:37575"/>
        <dbReference type="ChEBI" id="CHEBI:58937"/>
        <dbReference type="ChEBI" id="CHEBI:456216"/>
        <dbReference type="EC" id="2.7.4.16"/>
    </reaction>
</comment>
<proteinExistence type="inferred from homology"/>
<dbReference type="RefSeq" id="WP_066286264.1">
    <property type="nucleotide sequence ID" value="NZ_CP016761.1"/>
</dbReference>
<keyword evidence="1" id="KW-0784">Thiamine biosynthesis</keyword>
<reference evidence="4 5" key="1">
    <citation type="submission" date="2016-08" db="EMBL/GenBank/DDBJ databases">
        <title>Complete genome sequence of Fictibacillus arsenicus G25-54, a strain with toxicity to nematodes and a potential arsenic-resistance activity.</title>
        <authorList>
            <person name="Zheng Z."/>
        </authorList>
    </citation>
    <scope>NUCLEOTIDE SEQUENCE [LARGE SCALE GENOMIC DNA]</scope>
    <source>
        <strain evidence="4 5">G25-54</strain>
    </source>
</reference>
<dbReference type="Gene3D" id="3.30.1330.10">
    <property type="entry name" value="PurM-like, N-terminal domain"/>
    <property type="match status" value="1"/>
</dbReference>
<dbReference type="InterPro" id="IPR016188">
    <property type="entry name" value="PurM-like_N"/>
</dbReference>
<dbReference type="Pfam" id="PF00586">
    <property type="entry name" value="AIRS"/>
    <property type="match status" value="1"/>
</dbReference>
<gene>
    <name evidence="1" type="primary">thiL</name>
    <name evidence="4" type="ORF">ABE41_002665</name>
</gene>
<dbReference type="GO" id="GO:0009228">
    <property type="term" value="P:thiamine biosynthetic process"/>
    <property type="evidence" value="ECO:0007669"/>
    <property type="project" value="UniProtKB-KW"/>
</dbReference>
<feature type="binding site" evidence="1">
    <location>
        <position position="46"/>
    </location>
    <ligand>
        <name>Mg(2+)</name>
        <dbReference type="ChEBI" id="CHEBI:18420"/>
        <label>1</label>
    </ligand>
</feature>
<feature type="domain" description="PurM-like C-terminal" evidence="3">
    <location>
        <begin position="153"/>
        <end position="310"/>
    </location>
</feature>
<keyword evidence="1 4" id="KW-0418">Kinase</keyword>
<keyword evidence="1" id="KW-0067">ATP-binding</keyword>
<dbReference type="KEGG" id="far:ABE41_002665"/>
<feature type="binding site" evidence="1">
    <location>
        <position position="123"/>
    </location>
    <ligand>
        <name>Mg(2+)</name>
        <dbReference type="ChEBI" id="CHEBI:18420"/>
        <label>1</label>
    </ligand>
</feature>
<dbReference type="Proteomes" id="UP000077412">
    <property type="component" value="Chromosome"/>
</dbReference>
<feature type="binding site" evidence="1">
    <location>
        <begin position="122"/>
        <end position="123"/>
    </location>
    <ligand>
        <name>ATP</name>
        <dbReference type="ChEBI" id="CHEBI:30616"/>
    </ligand>
</feature>
<dbReference type="UniPathway" id="UPA00060">
    <property type="reaction ID" value="UER00142"/>
</dbReference>
<organism evidence="4 5">
    <name type="scientific">Fictibacillus arsenicus</name>
    <dbReference type="NCBI Taxonomy" id="255247"/>
    <lineage>
        <taxon>Bacteria</taxon>
        <taxon>Bacillati</taxon>
        <taxon>Bacillota</taxon>
        <taxon>Bacilli</taxon>
        <taxon>Bacillales</taxon>
        <taxon>Fictibacillaceae</taxon>
        <taxon>Fictibacillus</taxon>
    </lineage>
</organism>
<comment type="caution">
    <text evidence="1">Lacks conserved residue(s) required for the propagation of feature annotation.</text>
</comment>
<dbReference type="EMBL" id="CP016761">
    <property type="protein sequence ID" value="ANX10914.1"/>
    <property type="molecule type" value="Genomic_DNA"/>
</dbReference>
<evidence type="ECO:0000259" key="3">
    <source>
        <dbReference type="Pfam" id="PF02769"/>
    </source>
</evidence>
<dbReference type="AlphaFoldDB" id="A0A1B1Z0L0"/>